<dbReference type="EMBL" id="FQZK01000015">
    <property type="protein sequence ID" value="SHK18651.1"/>
    <property type="molecule type" value="Genomic_DNA"/>
</dbReference>
<keyword evidence="3 8" id="KW-0812">Transmembrane</keyword>
<dbReference type="InterPro" id="IPR050250">
    <property type="entry name" value="Macrolide_Exporter_MacB"/>
</dbReference>
<keyword evidence="5 8" id="KW-0472">Membrane</keyword>
<feature type="transmembrane region" description="Helical" evidence="8">
    <location>
        <begin position="370"/>
        <end position="393"/>
    </location>
</feature>
<dbReference type="PANTHER" id="PTHR30572:SF4">
    <property type="entry name" value="ABC TRANSPORTER PERMEASE YTRF"/>
    <property type="match status" value="1"/>
</dbReference>
<dbReference type="GO" id="GO:0005886">
    <property type="term" value="C:plasma membrane"/>
    <property type="evidence" value="ECO:0007669"/>
    <property type="project" value="UniProtKB-SubCell"/>
</dbReference>
<organism evidence="11 12">
    <name type="scientific">Nocardiopsis flavescens</name>
    <dbReference type="NCBI Taxonomy" id="758803"/>
    <lineage>
        <taxon>Bacteria</taxon>
        <taxon>Bacillati</taxon>
        <taxon>Actinomycetota</taxon>
        <taxon>Actinomycetes</taxon>
        <taxon>Streptosporangiales</taxon>
        <taxon>Nocardiopsidaceae</taxon>
        <taxon>Nocardiopsis</taxon>
    </lineage>
</organism>
<feature type="transmembrane region" description="Helical" evidence="8">
    <location>
        <begin position="287"/>
        <end position="312"/>
    </location>
</feature>
<dbReference type="PANTHER" id="PTHR30572">
    <property type="entry name" value="MEMBRANE COMPONENT OF TRANSPORTER-RELATED"/>
    <property type="match status" value="1"/>
</dbReference>
<evidence type="ECO:0000256" key="4">
    <source>
        <dbReference type="ARBA" id="ARBA00022989"/>
    </source>
</evidence>
<evidence type="ECO:0000259" key="9">
    <source>
        <dbReference type="Pfam" id="PF02687"/>
    </source>
</evidence>
<evidence type="ECO:0000256" key="3">
    <source>
        <dbReference type="ARBA" id="ARBA00022692"/>
    </source>
</evidence>
<evidence type="ECO:0000256" key="8">
    <source>
        <dbReference type="SAM" id="Phobius"/>
    </source>
</evidence>
<comment type="subcellular location">
    <subcellularLocation>
        <location evidence="1">Cell membrane</location>
        <topology evidence="1">Multi-pass membrane protein</topology>
    </subcellularLocation>
</comment>
<dbReference type="Pfam" id="PF02687">
    <property type="entry name" value="FtsX"/>
    <property type="match status" value="1"/>
</dbReference>
<dbReference type="OrthoDB" id="9780560at2"/>
<evidence type="ECO:0000313" key="11">
    <source>
        <dbReference type="EMBL" id="SHK18651.1"/>
    </source>
</evidence>
<feature type="compositionally biased region" description="Basic and acidic residues" evidence="7">
    <location>
        <begin position="10"/>
        <end position="25"/>
    </location>
</feature>
<feature type="region of interest" description="Disordered" evidence="7">
    <location>
        <begin position="1"/>
        <end position="25"/>
    </location>
</feature>
<dbReference type="AlphaFoldDB" id="A0A1M6QEM5"/>
<evidence type="ECO:0000256" key="6">
    <source>
        <dbReference type="ARBA" id="ARBA00038076"/>
    </source>
</evidence>
<evidence type="ECO:0000256" key="5">
    <source>
        <dbReference type="ARBA" id="ARBA00023136"/>
    </source>
</evidence>
<gene>
    <name evidence="11" type="ORF">SAMN05421803_11528</name>
</gene>
<dbReference type="GO" id="GO:0022857">
    <property type="term" value="F:transmembrane transporter activity"/>
    <property type="evidence" value="ECO:0007669"/>
    <property type="project" value="TreeGrafter"/>
</dbReference>
<proteinExistence type="inferred from homology"/>
<comment type="similarity">
    <text evidence="6">Belongs to the ABC-4 integral membrane protein family.</text>
</comment>
<keyword evidence="2" id="KW-1003">Cell membrane</keyword>
<feature type="transmembrane region" description="Helical" evidence="8">
    <location>
        <begin position="333"/>
        <end position="364"/>
    </location>
</feature>
<keyword evidence="4 8" id="KW-1133">Transmembrane helix</keyword>
<keyword evidence="12" id="KW-1185">Reference proteome</keyword>
<evidence type="ECO:0000259" key="10">
    <source>
        <dbReference type="Pfam" id="PF12704"/>
    </source>
</evidence>
<feature type="domain" description="ABC3 transporter permease C-terminal" evidence="9">
    <location>
        <begin position="292"/>
        <end position="402"/>
    </location>
</feature>
<evidence type="ECO:0000256" key="1">
    <source>
        <dbReference type="ARBA" id="ARBA00004651"/>
    </source>
</evidence>
<feature type="domain" description="MacB-like periplasmic core" evidence="10">
    <location>
        <begin position="41"/>
        <end position="253"/>
    </location>
</feature>
<dbReference type="RefSeq" id="WP_073381253.1">
    <property type="nucleotide sequence ID" value="NZ_FQZK01000015.1"/>
</dbReference>
<feature type="transmembrane region" description="Helical" evidence="8">
    <location>
        <begin position="40"/>
        <end position="62"/>
    </location>
</feature>
<dbReference type="STRING" id="758803.SAMN05421803_11528"/>
<reference evidence="11 12" key="1">
    <citation type="submission" date="2016-11" db="EMBL/GenBank/DDBJ databases">
        <authorList>
            <person name="Jaros S."/>
            <person name="Januszkiewicz K."/>
            <person name="Wedrychowicz H."/>
        </authorList>
    </citation>
    <scope>NUCLEOTIDE SEQUENCE [LARGE SCALE GENOMIC DNA]</scope>
    <source>
        <strain evidence="11 12">CGMCC 4.5723</strain>
    </source>
</reference>
<dbReference type="InterPro" id="IPR025857">
    <property type="entry name" value="MacB_PCD"/>
</dbReference>
<evidence type="ECO:0000256" key="7">
    <source>
        <dbReference type="SAM" id="MobiDB-lite"/>
    </source>
</evidence>
<dbReference type="Pfam" id="PF12704">
    <property type="entry name" value="MacB_PCD"/>
    <property type="match status" value="1"/>
</dbReference>
<dbReference type="Proteomes" id="UP000184452">
    <property type="component" value="Unassembled WGS sequence"/>
</dbReference>
<evidence type="ECO:0000256" key="2">
    <source>
        <dbReference type="ARBA" id="ARBA00022475"/>
    </source>
</evidence>
<evidence type="ECO:0000313" key="12">
    <source>
        <dbReference type="Proteomes" id="UP000184452"/>
    </source>
</evidence>
<protein>
    <submittedName>
        <fullName evidence="11">Putative ABC transport system permease protein</fullName>
    </submittedName>
</protein>
<dbReference type="InterPro" id="IPR003838">
    <property type="entry name" value="ABC3_permease_C"/>
</dbReference>
<accession>A0A1M6QEM5</accession>
<name>A0A1M6QEM5_9ACTN</name>
<sequence length="410" mass="41962">MIRAARGRGSGHDRPRPARLSPLDHLRTGASGLRARPARVVLSALGIAIGIAAMVAVVGISASGRADLEATLERLGTDLVTVAPGTTFFGGDATLPEDARGRIGRMPEVDRTSQVEQVGGAKVYRSDLVPAGESGGISVHGVDVDLLDTLRARTALGSWFNGATTDHPATVLGASAAERLGVHRITPDTLVLIGGEYFSVVGVLAPVELAPELDNAALVGQEVAEQVLGADGDPSTIYVRTDPERTAQVRDLIGRNANPERPNEVEVSRPSDALAAGQAADRTLQGLLLGLGGVALLVGGVGVANTMVISVLERRGEIGLRRALGATRGAIRVQFLVEAMALSLLGGVFGVALGALVTGVFALLRGWPFALPWWAGAGAVAATVAIGAVAGLLPALRAAAQHPVEALSAD</sequence>